<feature type="transmembrane region" description="Helical" evidence="2">
    <location>
        <begin position="267"/>
        <end position="286"/>
    </location>
</feature>
<evidence type="ECO:0000256" key="2">
    <source>
        <dbReference type="SAM" id="Phobius"/>
    </source>
</evidence>
<feature type="compositionally biased region" description="Gly residues" evidence="1">
    <location>
        <begin position="1"/>
        <end position="14"/>
    </location>
</feature>
<reference evidence="3 4" key="1">
    <citation type="submission" date="2024-03" db="EMBL/GenBank/DDBJ databases">
        <title>Whole genome sequencing of Streptomyces racemochromogenes, to identify antimicrobial biosynthetic gene clusters.</title>
        <authorList>
            <person name="Suryawanshi P."/>
            <person name="Krishnaraj P.U."/>
            <person name="Arun Y.P."/>
            <person name="Suryawanshi M.P."/>
            <person name="Rakshit O."/>
        </authorList>
    </citation>
    <scope>NUCLEOTIDE SEQUENCE [LARGE SCALE GENOMIC DNA]</scope>
    <source>
        <strain evidence="3 4">AUDT626</strain>
    </source>
</reference>
<accession>A0ABW7PG30</accession>
<feature type="transmembrane region" description="Helical" evidence="2">
    <location>
        <begin position="232"/>
        <end position="255"/>
    </location>
</feature>
<feature type="transmembrane region" description="Helical" evidence="2">
    <location>
        <begin position="292"/>
        <end position="311"/>
    </location>
</feature>
<feature type="compositionally biased region" description="Pro residues" evidence="1">
    <location>
        <begin position="71"/>
        <end position="80"/>
    </location>
</feature>
<feature type="transmembrane region" description="Helical" evidence="2">
    <location>
        <begin position="126"/>
        <end position="147"/>
    </location>
</feature>
<comment type="caution">
    <text evidence="3">The sequence shown here is derived from an EMBL/GenBank/DDBJ whole genome shotgun (WGS) entry which is preliminary data.</text>
</comment>
<evidence type="ECO:0000256" key="1">
    <source>
        <dbReference type="SAM" id="MobiDB-lite"/>
    </source>
</evidence>
<keyword evidence="4" id="KW-1185">Reference proteome</keyword>
<dbReference type="RefSeq" id="WP_395511132.1">
    <property type="nucleotide sequence ID" value="NZ_JBBDHD010000051.1"/>
</dbReference>
<evidence type="ECO:0000313" key="3">
    <source>
        <dbReference type="EMBL" id="MFH7597353.1"/>
    </source>
</evidence>
<protein>
    <recommendedName>
        <fullName evidence="5">Integral membrane protein</fullName>
    </recommendedName>
</protein>
<keyword evidence="2" id="KW-0472">Membrane</keyword>
<dbReference type="Proteomes" id="UP001610631">
    <property type="component" value="Unassembled WGS sequence"/>
</dbReference>
<organism evidence="3 4">
    <name type="scientific">Streptomyces racemochromogenes</name>
    <dbReference type="NCBI Taxonomy" id="67353"/>
    <lineage>
        <taxon>Bacteria</taxon>
        <taxon>Bacillati</taxon>
        <taxon>Actinomycetota</taxon>
        <taxon>Actinomycetes</taxon>
        <taxon>Kitasatosporales</taxon>
        <taxon>Streptomycetaceae</taxon>
        <taxon>Streptomyces</taxon>
    </lineage>
</organism>
<feature type="transmembrane region" description="Helical" evidence="2">
    <location>
        <begin position="159"/>
        <end position="180"/>
    </location>
</feature>
<keyword evidence="2" id="KW-0812">Transmembrane</keyword>
<evidence type="ECO:0008006" key="5">
    <source>
        <dbReference type="Google" id="ProtNLM"/>
    </source>
</evidence>
<dbReference type="EMBL" id="JBBDHD010000051">
    <property type="protein sequence ID" value="MFH7597353.1"/>
    <property type="molecule type" value="Genomic_DNA"/>
</dbReference>
<keyword evidence="2" id="KW-1133">Transmembrane helix</keyword>
<name>A0ABW7PG30_9ACTN</name>
<evidence type="ECO:0000313" key="4">
    <source>
        <dbReference type="Proteomes" id="UP001610631"/>
    </source>
</evidence>
<feature type="region of interest" description="Disordered" evidence="1">
    <location>
        <begin position="1"/>
        <end position="83"/>
    </location>
</feature>
<feature type="transmembrane region" description="Helical" evidence="2">
    <location>
        <begin position="192"/>
        <end position="212"/>
    </location>
</feature>
<proteinExistence type="predicted"/>
<gene>
    <name evidence="3" type="ORF">WDV06_19945</name>
</gene>
<sequence>MSGYHGRGYGGPEGGRPPTGWPEQGAPPPQSRPYPPQGNPYAQPVPPQANPYTQPIPPHGPHAPYPGHLAPLPPAGPLHVPPSRGRRILRAVLNPFHAAQQTFRPSRAGIVHDPGVRRLQLWRTGLGLAAWLGLTLTYKAVVGAAAVKAAADDRLDQSWTSVLVLVCTFPLVVGAFVTAARGPLRRVYLRRTLRPLGAVLAVMASMATFPLAMAPELAGVREAVGLPGKIVLGVLCLWSLGFALYGIGLSLVHVFRTADIHEVLPPLLACVLVWETALLDVVTGAYPDVPAAVRTVFVLGAPVTVTALSWWELRRLDRDHGLTLRSALGR</sequence>
<feature type="compositionally biased region" description="Pro residues" evidence="1">
    <location>
        <begin position="25"/>
        <end position="64"/>
    </location>
</feature>